<gene>
    <name evidence="2" type="ORF">BaRGS_00000644</name>
</gene>
<keyword evidence="3" id="KW-1185">Reference proteome</keyword>
<dbReference type="EMBL" id="JACVVK020000002">
    <property type="protein sequence ID" value="KAK7508405.1"/>
    <property type="molecule type" value="Genomic_DNA"/>
</dbReference>
<name>A0ABD0M9U7_9CAEN</name>
<organism evidence="2 3">
    <name type="scientific">Batillaria attramentaria</name>
    <dbReference type="NCBI Taxonomy" id="370345"/>
    <lineage>
        <taxon>Eukaryota</taxon>
        <taxon>Metazoa</taxon>
        <taxon>Spiralia</taxon>
        <taxon>Lophotrochozoa</taxon>
        <taxon>Mollusca</taxon>
        <taxon>Gastropoda</taxon>
        <taxon>Caenogastropoda</taxon>
        <taxon>Sorbeoconcha</taxon>
        <taxon>Cerithioidea</taxon>
        <taxon>Batillariidae</taxon>
        <taxon>Batillaria</taxon>
    </lineage>
</organism>
<protein>
    <submittedName>
        <fullName evidence="2">Uncharacterized protein</fullName>
    </submittedName>
</protein>
<sequence length="78" mass="8682">MSDTSVLRIKETKRRHTGERQVKADYTTSEENQRVAATGKENYDGDVPLPDNIKWQSGTKTCVVNTCATHSNLCEAVP</sequence>
<proteinExistence type="predicted"/>
<evidence type="ECO:0000313" key="3">
    <source>
        <dbReference type="Proteomes" id="UP001519460"/>
    </source>
</evidence>
<dbReference type="AlphaFoldDB" id="A0ABD0M9U7"/>
<accession>A0ABD0M9U7</accession>
<dbReference type="Proteomes" id="UP001519460">
    <property type="component" value="Unassembled WGS sequence"/>
</dbReference>
<evidence type="ECO:0000313" key="2">
    <source>
        <dbReference type="EMBL" id="KAK7508405.1"/>
    </source>
</evidence>
<reference evidence="2 3" key="1">
    <citation type="journal article" date="2023" name="Sci. Data">
        <title>Genome assembly of the Korean intertidal mud-creeper Batillaria attramentaria.</title>
        <authorList>
            <person name="Patra A.K."/>
            <person name="Ho P.T."/>
            <person name="Jun S."/>
            <person name="Lee S.J."/>
            <person name="Kim Y."/>
            <person name="Won Y.J."/>
        </authorList>
    </citation>
    <scope>NUCLEOTIDE SEQUENCE [LARGE SCALE GENOMIC DNA]</scope>
    <source>
        <strain evidence="2">Wonlab-2016</strain>
    </source>
</reference>
<evidence type="ECO:0000256" key="1">
    <source>
        <dbReference type="SAM" id="MobiDB-lite"/>
    </source>
</evidence>
<feature type="region of interest" description="Disordered" evidence="1">
    <location>
        <begin position="1"/>
        <end position="44"/>
    </location>
</feature>
<comment type="caution">
    <text evidence="2">The sequence shown here is derived from an EMBL/GenBank/DDBJ whole genome shotgun (WGS) entry which is preliminary data.</text>
</comment>